<organism evidence="1 2">
    <name type="scientific">Metabacillus arenae</name>
    <dbReference type="NCBI Taxonomy" id="2771434"/>
    <lineage>
        <taxon>Bacteria</taxon>
        <taxon>Bacillati</taxon>
        <taxon>Bacillota</taxon>
        <taxon>Bacilli</taxon>
        <taxon>Bacillales</taxon>
        <taxon>Bacillaceae</taxon>
        <taxon>Metabacillus</taxon>
    </lineage>
</organism>
<accession>A0A926S265</accession>
<dbReference type="RefSeq" id="WP_191159284.1">
    <property type="nucleotide sequence ID" value="NZ_JACXAI010000020.1"/>
</dbReference>
<keyword evidence="2" id="KW-1185">Reference proteome</keyword>
<sequence length="306" mass="35866">MPPYIIEGVQLCKNDTLKTCSLLIEKNRIQFIDHHLEKLKFMRMLANEYVMTPGFIMMDTLPEDIKTFPQVKSYLSENYLIRGCTSLISVIPIQYEGDIQKKVKERRQILINSPIDFYIALEISAKNLTPSLLRLCKKLKISMVIVNFFNENEIRRVPWGWIRDALFMNPVTLIPKISKAEMSFFQYHKVKFLWRDMVKEHKLTALQDCPQNNRPLQKNELMTIGIYPDKGDLRIGGQVDYNLYKLEDVGYSVEENIILDYHIHKPTFTVHKGRLQKAEKIHYYTGFGEECVIPITKRFLPQSATN</sequence>
<comment type="caution">
    <text evidence="1">The sequence shown here is derived from an EMBL/GenBank/DDBJ whole genome shotgun (WGS) entry which is preliminary data.</text>
</comment>
<reference evidence="1" key="1">
    <citation type="submission" date="2020-09" db="EMBL/GenBank/DDBJ databases">
        <title>A novel bacterium of genus Bacillus, isolated from South China Sea.</title>
        <authorList>
            <person name="Huang H."/>
            <person name="Mo K."/>
            <person name="Hu Y."/>
        </authorList>
    </citation>
    <scope>NUCLEOTIDE SEQUENCE</scope>
    <source>
        <strain evidence="1">IB182487</strain>
    </source>
</reference>
<name>A0A926S265_9BACI</name>
<gene>
    <name evidence="1" type="ORF">IC621_15765</name>
</gene>
<proteinExistence type="predicted"/>
<evidence type="ECO:0000313" key="2">
    <source>
        <dbReference type="Proteomes" id="UP000626844"/>
    </source>
</evidence>
<evidence type="ECO:0000313" key="1">
    <source>
        <dbReference type="EMBL" id="MBD1381694.1"/>
    </source>
</evidence>
<dbReference type="EMBL" id="JACXAI010000020">
    <property type="protein sequence ID" value="MBD1381694.1"/>
    <property type="molecule type" value="Genomic_DNA"/>
</dbReference>
<protein>
    <submittedName>
        <fullName evidence="1">Uncharacterized protein</fullName>
    </submittedName>
</protein>
<dbReference type="Proteomes" id="UP000626844">
    <property type="component" value="Unassembled WGS sequence"/>
</dbReference>
<dbReference type="AlphaFoldDB" id="A0A926S265"/>